<dbReference type="Gene3D" id="3.40.605.10">
    <property type="entry name" value="Aldehyde Dehydrogenase, Chain A, domain 1"/>
    <property type="match status" value="1"/>
</dbReference>
<dbReference type="SUPFAM" id="SSF53720">
    <property type="entry name" value="ALDH-like"/>
    <property type="match status" value="1"/>
</dbReference>
<comment type="catalytic activity">
    <reaction evidence="3">
        <text>an aldehyde + NAD(+) + H2O = a carboxylate + NADH + 2 H(+)</text>
        <dbReference type="Rhea" id="RHEA:16185"/>
        <dbReference type="ChEBI" id="CHEBI:15377"/>
        <dbReference type="ChEBI" id="CHEBI:15378"/>
        <dbReference type="ChEBI" id="CHEBI:17478"/>
        <dbReference type="ChEBI" id="CHEBI:29067"/>
        <dbReference type="ChEBI" id="CHEBI:57540"/>
        <dbReference type="ChEBI" id="CHEBI:57945"/>
        <dbReference type="EC" id="1.2.1.3"/>
    </reaction>
</comment>
<reference evidence="5" key="2">
    <citation type="journal article" date="2016" name="Fungal Biol.">
        <title>Ochratoxin A production by Penicillium thymicola.</title>
        <authorList>
            <person name="Nguyen H.D.T."/>
            <person name="McMullin D.R."/>
            <person name="Ponomareva E."/>
            <person name="Riley R."/>
            <person name="Pomraning K.R."/>
            <person name="Baker S.E."/>
            <person name="Seifert K.A."/>
        </authorList>
    </citation>
    <scope>NUCLEOTIDE SEQUENCE</scope>
    <source>
        <strain evidence="5">DAOM 180753</strain>
    </source>
</reference>
<dbReference type="AlphaFoldDB" id="A0AAI9X955"/>
<dbReference type="Proteomes" id="UP001227192">
    <property type="component" value="Unassembled WGS sequence"/>
</dbReference>
<reference evidence="5" key="1">
    <citation type="submission" date="2015-06" db="EMBL/GenBank/DDBJ databases">
        <authorList>
            <person name="Nguyen H."/>
        </authorList>
    </citation>
    <scope>NUCLEOTIDE SEQUENCE</scope>
    <source>
        <strain evidence="5">DAOM 180753</strain>
    </source>
</reference>
<protein>
    <recommendedName>
        <fullName evidence="2">aldehyde dehydrogenase (NAD(+))</fullName>
        <ecNumber evidence="2">1.2.1.3</ecNumber>
    </recommendedName>
</protein>
<evidence type="ECO:0000256" key="3">
    <source>
        <dbReference type="ARBA" id="ARBA00049194"/>
    </source>
</evidence>
<evidence type="ECO:0000313" key="5">
    <source>
        <dbReference type="EMBL" id="KAJ9487798.1"/>
    </source>
</evidence>
<comment type="similarity">
    <text evidence="1">Belongs to the aldehyde dehydrogenase family.</text>
</comment>
<dbReference type="InterPro" id="IPR016162">
    <property type="entry name" value="Ald_DH_N"/>
</dbReference>
<dbReference type="EMBL" id="LACB01000143">
    <property type="protein sequence ID" value="KAJ9487798.1"/>
    <property type="molecule type" value="Genomic_DNA"/>
</dbReference>
<dbReference type="InterPro" id="IPR016161">
    <property type="entry name" value="Ald_DH/histidinol_DH"/>
</dbReference>
<dbReference type="InterPro" id="IPR015590">
    <property type="entry name" value="Aldehyde_DH_dom"/>
</dbReference>
<evidence type="ECO:0000313" key="6">
    <source>
        <dbReference type="Proteomes" id="UP001227192"/>
    </source>
</evidence>
<dbReference type="EC" id="1.2.1.3" evidence="2"/>
<proteinExistence type="inferred from homology"/>
<keyword evidence="6" id="KW-1185">Reference proteome</keyword>
<feature type="domain" description="Aldehyde dehydrogenase" evidence="4">
    <location>
        <begin position="14"/>
        <end position="149"/>
    </location>
</feature>
<organism evidence="5 6">
    <name type="scientific">Penicillium thymicola</name>
    <dbReference type="NCBI Taxonomy" id="293382"/>
    <lineage>
        <taxon>Eukaryota</taxon>
        <taxon>Fungi</taxon>
        <taxon>Dikarya</taxon>
        <taxon>Ascomycota</taxon>
        <taxon>Pezizomycotina</taxon>
        <taxon>Eurotiomycetes</taxon>
        <taxon>Eurotiomycetidae</taxon>
        <taxon>Eurotiales</taxon>
        <taxon>Aspergillaceae</taxon>
        <taxon>Penicillium</taxon>
    </lineage>
</organism>
<dbReference type="PANTHER" id="PTHR11699">
    <property type="entry name" value="ALDEHYDE DEHYDROGENASE-RELATED"/>
    <property type="match status" value="1"/>
</dbReference>
<evidence type="ECO:0000256" key="1">
    <source>
        <dbReference type="ARBA" id="ARBA00009986"/>
    </source>
</evidence>
<accession>A0AAI9X955</accession>
<dbReference type="GO" id="GO:0004029">
    <property type="term" value="F:aldehyde dehydrogenase (NAD+) activity"/>
    <property type="evidence" value="ECO:0007669"/>
    <property type="project" value="UniProtKB-EC"/>
</dbReference>
<sequence length="150" mass="16958">MFYNITNSERRSGDSATVINPRTSESLWEVPVGRETDLNDAVEAARVSFESWKLLSIEERQKYLLRLADELEHRRDEVQPPLAGETGKSNLLANMEIDDTLAFIRFNASQSLPDKVDYETETLKIVSTHPPIGVVGAICPWNFPLVLAFH</sequence>
<gene>
    <name evidence="5" type="ORF">VN97_g5509</name>
</gene>
<evidence type="ECO:0000259" key="4">
    <source>
        <dbReference type="Pfam" id="PF00171"/>
    </source>
</evidence>
<evidence type="ECO:0000256" key="2">
    <source>
        <dbReference type="ARBA" id="ARBA00024226"/>
    </source>
</evidence>
<dbReference type="Pfam" id="PF00171">
    <property type="entry name" value="Aldedh"/>
    <property type="match status" value="1"/>
</dbReference>
<name>A0AAI9X955_PENTH</name>
<comment type="caution">
    <text evidence="5">The sequence shown here is derived from an EMBL/GenBank/DDBJ whole genome shotgun (WGS) entry which is preliminary data.</text>
</comment>